<dbReference type="EMBL" id="BK014925">
    <property type="protein sequence ID" value="DAD82950.1"/>
    <property type="molecule type" value="Genomic_DNA"/>
</dbReference>
<name>A0A8S5ML50_9CAUD</name>
<proteinExistence type="predicted"/>
<organism evidence="1">
    <name type="scientific">Siphoviridae sp. ctXZx16</name>
    <dbReference type="NCBI Taxonomy" id="2826371"/>
    <lineage>
        <taxon>Viruses</taxon>
        <taxon>Duplodnaviria</taxon>
        <taxon>Heunggongvirae</taxon>
        <taxon>Uroviricota</taxon>
        <taxon>Caudoviricetes</taxon>
    </lineage>
</organism>
<evidence type="ECO:0000313" key="1">
    <source>
        <dbReference type="EMBL" id="DAD82950.1"/>
    </source>
</evidence>
<protein>
    <submittedName>
        <fullName evidence="1">Uncharacterized protein</fullName>
    </submittedName>
</protein>
<reference evidence="1" key="1">
    <citation type="journal article" date="2021" name="Proc. Natl. Acad. Sci. U.S.A.">
        <title>A Catalog of Tens of Thousands of Viruses from Human Metagenomes Reveals Hidden Associations with Chronic Diseases.</title>
        <authorList>
            <person name="Tisza M.J."/>
            <person name="Buck C.B."/>
        </authorList>
    </citation>
    <scope>NUCLEOTIDE SEQUENCE</scope>
    <source>
        <strain evidence="1">CtXZx16</strain>
    </source>
</reference>
<sequence>MFYSRFWGNKGVAKTRILVSKSLLGISYFIHTPTQKFTNFPLQK</sequence>
<accession>A0A8S5ML50</accession>